<evidence type="ECO:0000313" key="1">
    <source>
        <dbReference type="EMBL" id="CAL1395672.1"/>
    </source>
</evidence>
<name>A0AAV2FCH4_9ROSI</name>
<protein>
    <submittedName>
        <fullName evidence="1">Uncharacterized protein</fullName>
    </submittedName>
</protein>
<dbReference type="EMBL" id="OZ034819">
    <property type="protein sequence ID" value="CAL1395672.1"/>
    <property type="molecule type" value="Genomic_DNA"/>
</dbReference>
<dbReference type="AlphaFoldDB" id="A0AAV2FCH4"/>
<accession>A0AAV2FCH4</accession>
<sequence>MESVPFLSAGDGVLGCLGSSARPPKTRASDGGFDAGKTTAAVRANDVTVVASSAASTAAVGGRKTNLIDDIILLLR</sequence>
<proteinExistence type="predicted"/>
<dbReference type="Proteomes" id="UP001497516">
    <property type="component" value="Chromosome 6"/>
</dbReference>
<evidence type="ECO:0000313" key="2">
    <source>
        <dbReference type="Proteomes" id="UP001497516"/>
    </source>
</evidence>
<reference evidence="1 2" key="1">
    <citation type="submission" date="2024-04" db="EMBL/GenBank/DDBJ databases">
        <authorList>
            <person name="Fracassetti M."/>
        </authorList>
    </citation>
    <scope>NUCLEOTIDE SEQUENCE [LARGE SCALE GENOMIC DNA]</scope>
</reference>
<gene>
    <name evidence="1" type="ORF">LTRI10_LOCUS36089</name>
</gene>
<organism evidence="1 2">
    <name type="scientific">Linum trigynum</name>
    <dbReference type="NCBI Taxonomy" id="586398"/>
    <lineage>
        <taxon>Eukaryota</taxon>
        <taxon>Viridiplantae</taxon>
        <taxon>Streptophyta</taxon>
        <taxon>Embryophyta</taxon>
        <taxon>Tracheophyta</taxon>
        <taxon>Spermatophyta</taxon>
        <taxon>Magnoliopsida</taxon>
        <taxon>eudicotyledons</taxon>
        <taxon>Gunneridae</taxon>
        <taxon>Pentapetalae</taxon>
        <taxon>rosids</taxon>
        <taxon>fabids</taxon>
        <taxon>Malpighiales</taxon>
        <taxon>Linaceae</taxon>
        <taxon>Linum</taxon>
    </lineage>
</organism>
<keyword evidence="2" id="KW-1185">Reference proteome</keyword>